<gene>
    <name evidence="5" type="ORF">M23134_07616</name>
</gene>
<keyword evidence="2" id="KW-0175">Coiled coil</keyword>
<comment type="caution">
    <text evidence="5">The sequence shown here is derived from an EMBL/GenBank/DDBJ whole genome shotgun (WGS) entry which is preliminary data.</text>
</comment>
<evidence type="ECO:0000313" key="6">
    <source>
        <dbReference type="Proteomes" id="UP000004095"/>
    </source>
</evidence>
<proteinExistence type="predicted"/>
<feature type="transmembrane region" description="Helical" evidence="3">
    <location>
        <begin position="266"/>
        <end position="285"/>
    </location>
</feature>
<dbReference type="RefSeq" id="WP_002694363.1">
    <property type="nucleotide sequence ID" value="NZ_AAWS01000004.1"/>
</dbReference>
<feature type="transmembrane region" description="Helical" evidence="3">
    <location>
        <begin position="30"/>
        <end position="47"/>
    </location>
</feature>
<dbReference type="AlphaFoldDB" id="A1ZFA2"/>
<keyword evidence="3" id="KW-1133">Transmembrane helix</keyword>
<feature type="transmembrane region" description="Helical" evidence="3">
    <location>
        <begin position="142"/>
        <end position="163"/>
    </location>
</feature>
<feature type="transmembrane region" description="Helical" evidence="3">
    <location>
        <begin position="240"/>
        <end position="260"/>
    </location>
</feature>
<dbReference type="Proteomes" id="UP000004095">
    <property type="component" value="Unassembled WGS sequence"/>
</dbReference>
<feature type="transmembrane region" description="Helical" evidence="3">
    <location>
        <begin position="292"/>
        <end position="311"/>
    </location>
</feature>
<reference evidence="5 6" key="1">
    <citation type="submission" date="2007-01" db="EMBL/GenBank/DDBJ databases">
        <authorList>
            <person name="Haygood M."/>
            <person name="Podell S."/>
            <person name="Anderson C."/>
            <person name="Hopkinson B."/>
            <person name="Roe K."/>
            <person name="Barbeau K."/>
            <person name="Gaasterland T."/>
            <person name="Ferriera S."/>
            <person name="Johnson J."/>
            <person name="Kravitz S."/>
            <person name="Beeson K."/>
            <person name="Sutton G."/>
            <person name="Rogers Y.-H."/>
            <person name="Friedman R."/>
            <person name="Frazier M."/>
            <person name="Venter J.C."/>
        </authorList>
    </citation>
    <scope>NUCLEOTIDE SEQUENCE [LARGE SCALE GENOMIC DNA]</scope>
    <source>
        <strain evidence="5 6">ATCC 23134</strain>
    </source>
</reference>
<feature type="transmembrane region" description="Helical" evidence="3">
    <location>
        <begin position="67"/>
        <end position="90"/>
    </location>
</feature>
<dbReference type="Pfam" id="PF01734">
    <property type="entry name" value="Patatin"/>
    <property type="match status" value="1"/>
</dbReference>
<keyword evidence="3" id="KW-0812">Transmembrane</keyword>
<dbReference type="eggNOG" id="COG1752">
    <property type="taxonomic scope" value="Bacteria"/>
</dbReference>
<dbReference type="GO" id="GO:0006629">
    <property type="term" value="P:lipid metabolic process"/>
    <property type="evidence" value="ECO:0007669"/>
    <property type="project" value="UniProtKB-KW"/>
</dbReference>
<evidence type="ECO:0000256" key="1">
    <source>
        <dbReference type="ARBA" id="ARBA00023098"/>
    </source>
</evidence>
<evidence type="ECO:0000256" key="3">
    <source>
        <dbReference type="SAM" id="Phobius"/>
    </source>
</evidence>
<accession>A1ZFA2</accession>
<dbReference type="InterPro" id="IPR002641">
    <property type="entry name" value="PNPLA_dom"/>
</dbReference>
<dbReference type="InterPro" id="IPR016035">
    <property type="entry name" value="Acyl_Trfase/lysoPLipase"/>
</dbReference>
<evidence type="ECO:0000259" key="4">
    <source>
        <dbReference type="Pfam" id="PF01734"/>
    </source>
</evidence>
<feature type="domain" description="PNPLA" evidence="4">
    <location>
        <begin position="375"/>
        <end position="616"/>
    </location>
</feature>
<feature type="transmembrane region" description="Helical" evidence="3">
    <location>
        <begin position="110"/>
        <end position="130"/>
    </location>
</feature>
<name>A1ZFA2_MICM2</name>
<dbReference type="SUPFAM" id="SSF52151">
    <property type="entry name" value="FabD/lysophospholipase-like"/>
    <property type="match status" value="1"/>
</dbReference>
<organism evidence="5 6">
    <name type="scientific">Microscilla marina ATCC 23134</name>
    <dbReference type="NCBI Taxonomy" id="313606"/>
    <lineage>
        <taxon>Bacteria</taxon>
        <taxon>Pseudomonadati</taxon>
        <taxon>Bacteroidota</taxon>
        <taxon>Cytophagia</taxon>
        <taxon>Cytophagales</taxon>
        <taxon>Microscillaceae</taxon>
        <taxon>Microscilla</taxon>
    </lineage>
</organism>
<evidence type="ECO:0000256" key="2">
    <source>
        <dbReference type="SAM" id="Coils"/>
    </source>
</evidence>
<keyword evidence="6" id="KW-1185">Reference proteome</keyword>
<keyword evidence="1" id="KW-0443">Lipid metabolism</keyword>
<keyword evidence="3" id="KW-0472">Membrane</keyword>
<feature type="coiled-coil region" evidence="2">
    <location>
        <begin position="704"/>
        <end position="760"/>
    </location>
</feature>
<dbReference type="Gene3D" id="3.40.1090.10">
    <property type="entry name" value="Cytosolic phospholipase A2 catalytic domain"/>
    <property type="match status" value="2"/>
</dbReference>
<dbReference type="EMBL" id="AAWS01000004">
    <property type="protein sequence ID" value="EAY31204.1"/>
    <property type="molecule type" value="Genomic_DNA"/>
</dbReference>
<evidence type="ECO:0000313" key="5">
    <source>
        <dbReference type="EMBL" id="EAY31204.1"/>
    </source>
</evidence>
<protein>
    <submittedName>
        <fullName evidence="5">Membrane protein, putative</fullName>
    </submittedName>
</protein>
<sequence>MMNILRKFINGLVYSFPVQLFILNIKKNQLLLIFWLLLMVIVTEQFGSAVGLPSLFLEPEYLDKVNFWSFFIVGITLGIFTLSYQITSYILDSQKFNFLGGLPRPFTKFLINNSTIPFLFTGIYLIHLIQYQLAQRMSNEELWVRFGGLVTGFVISASGIYIYSASTNKDFFKLFASQLNKSLSRTRMVRVNVLERFYETKRSKFKVDYYLNNFFVPTRLDKEKINFSYRRHERVFNQNFRNGVIIQFIILTLVFVVGAFRDHQFFQIPAGASLVLLFTIAIMVIGALSYWLRGWTVTITFCLLMVLNFLMKEGILLTDYEAYGLNYNTTKAPYNLRRIKNLSNDRNYSQDVNITKIALENWRKKFSKKPKMIFLCTSGGGLRASVWTMRTLQIVDSTLNGRLMEHTMLMSGASGGLIGASYFRELYLRDKLSGGNIDVYDPKYLDNIAKDNLNALMFSLVVNDLFFVKGKFKFGNYQYHKDRGYAFEQQLNKNTNNILDKPLCDYKEPELLAQIPMMILAPTIMNDGRKLFISPLNVSYMTVPSIYQRRFLNQKAKGIEFLRFFDKQGSNNLRFLTALRMSASFPYITPNVKLPSNPAMEIIDAGLSDNFGVDNAVRFLYVFKDWIAENTSGVIFVSIRDTQKDKPIETSLEQSFFQRLTTPLGSVLYNWEYSQDIHNDNLVEFARSWFNGSINRIEFQYVPISKSLKEIKEKEAQVKKGRRKANPFKIIITERAPLSLRLTQKQKENIKRTIWELRNQSSLRRLQYLLR</sequence>